<dbReference type="WBParaSite" id="SMUV_0001075901-mRNA-1">
    <property type="protein sequence ID" value="SMUV_0001075901-mRNA-1"/>
    <property type="gene ID" value="SMUV_0001075901"/>
</dbReference>
<dbReference type="SUPFAM" id="SSF53098">
    <property type="entry name" value="Ribonuclease H-like"/>
    <property type="match status" value="1"/>
</dbReference>
<dbReference type="Gene3D" id="3.30.420.10">
    <property type="entry name" value="Ribonuclease H-like superfamily/Ribonuclease H"/>
    <property type="match status" value="1"/>
</dbReference>
<proteinExistence type="predicted"/>
<dbReference type="AlphaFoldDB" id="A0A0N5B0F7"/>
<dbReference type="Proteomes" id="UP000046393">
    <property type="component" value="Unplaced"/>
</dbReference>
<organism evidence="2 3">
    <name type="scientific">Syphacia muris</name>
    <dbReference type="NCBI Taxonomy" id="451379"/>
    <lineage>
        <taxon>Eukaryota</taxon>
        <taxon>Metazoa</taxon>
        <taxon>Ecdysozoa</taxon>
        <taxon>Nematoda</taxon>
        <taxon>Chromadorea</taxon>
        <taxon>Rhabditida</taxon>
        <taxon>Spirurina</taxon>
        <taxon>Oxyuridomorpha</taxon>
        <taxon>Oxyuroidea</taxon>
        <taxon>Oxyuridae</taxon>
        <taxon>Syphacia</taxon>
    </lineage>
</organism>
<sequence>MRWRRWKAEEIADCNSVKSLFLIVNAYEMPKYLGVMGGCSDCSCRKQSLDSFWQDKEALQKRIIRLSQVNASILGLHDWHKVRNEQEEIQEFKPMISREDTSRYLTKKRPEPVQEYDSMLQQRLNGGIIEETPEKPEGIFNVDRYSWNSIKIAILQSTVSGRCRRKILLRAHEREPGRFVGNKEIDGWELSEGQEGIWRLWGRFALHSRHEKPIYFPREHPIVTQLILGAHENCGRFGKTYALTEFREKFWIEKSRSYVMKTLKVQCYKCRRPNSIKFALPAMDPLPENRVIVMNAVFQNTALDYAGIFHIKTNDSNVRKKWMCIFTCLFTKALHLKTVRDLLTTGFKLASQRFMARREKPETLLSDNGIQFAAVSKLLNTNGNSTNEKVEGCVKELQSIWRKERLQYLRERSSAQHHQNKYTVKRKPQKDEVEIVKENVPKA</sequence>
<dbReference type="InterPro" id="IPR036397">
    <property type="entry name" value="RNaseH_sf"/>
</dbReference>
<evidence type="ECO:0000313" key="3">
    <source>
        <dbReference type="WBParaSite" id="SMUV_0001075901-mRNA-1"/>
    </source>
</evidence>
<keyword evidence="2" id="KW-1185">Reference proteome</keyword>
<feature type="region of interest" description="Disordered" evidence="1">
    <location>
        <begin position="412"/>
        <end position="443"/>
    </location>
</feature>
<feature type="compositionally biased region" description="Basic and acidic residues" evidence="1">
    <location>
        <begin position="429"/>
        <end position="443"/>
    </location>
</feature>
<reference evidence="3" key="1">
    <citation type="submission" date="2017-02" db="UniProtKB">
        <authorList>
            <consortium name="WormBaseParasite"/>
        </authorList>
    </citation>
    <scope>IDENTIFICATION</scope>
</reference>
<name>A0A0N5B0F7_9BILA</name>
<dbReference type="GO" id="GO:0003676">
    <property type="term" value="F:nucleic acid binding"/>
    <property type="evidence" value="ECO:0007669"/>
    <property type="project" value="InterPro"/>
</dbReference>
<evidence type="ECO:0000256" key="1">
    <source>
        <dbReference type="SAM" id="MobiDB-lite"/>
    </source>
</evidence>
<evidence type="ECO:0000313" key="2">
    <source>
        <dbReference type="Proteomes" id="UP000046393"/>
    </source>
</evidence>
<accession>A0A0N5B0F7</accession>
<dbReference type="InterPro" id="IPR012337">
    <property type="entry name" value="RNaseH-like_sf"/>
</dbReference>
<dbReference type="STRING" id="451379.A0A0N5B0F7"/>
<dbReference type="PANTHER" id="PTHR47331">
    <property type="entry name" value="PHD-TYPE DOMAIN-CONTAINING PROTEIN"/>
    <property type="match status" value="1"/>
</dbReference>
<protein>
    <submittedName>
        <fullName evidence="3">Integrase_H2C2 domain-containing protein</fullName>
    </submittedName>
</protein>
<feature type="compositionally biased region" description="Basic residues" evidence="1">
    <location>
        <begin position="418"/>
        <end position="428"/>
    </location>
</feature>